<organism evidence="2 3">
    <name type="scientific">Saccharothrix saharensis</name>
    <dbReference type="NCBI Taxonomy" id="571190"/>
    <lineage>
        <taxon>Bacteria</taxon>
        <taxon>Bacillati</taxon>
        <taxon>Actinomycetota</taxon>
        <taxon>Actinomycetes</taxon>
        <taxon>Pseudonocardiales</taxon>
        <taxon>Pseudonocardiaceae</taxon>
        <taxon>Saccharothrix</taxon>
    </lineage>
</organism>
<evidence type="ECO:0000313" key="3">
    <source>
        <dbReference type="Proteomes" id="UP000316628"/>
    </source>
</evidence>
<dbReference type="PROSITE" id="PS51340">
    <property type="entry name" value="MOSC"/>
    <property type="match status" value="1"/>
</dbReference>
<feature type="domain" description="MOSC" evidence="1">
    <location>
        <begin position="121"/>
        <end position="264"/>
    </location>
</feature>
<dbReference type="Pfam" id="PF03476">
    <property type="entry name" value="MOSC_N"/>
    <property type="match status" value="1"/>
</dbReference>
<name>A0A543JC83_9PSEU</name>
<evidence type="ECO:0000313" key="2">
    <source>
        <dbReference type="EMBL" id="TQM80394.1"/>
    </source>
</evidence>
<dbReference type="Proteomes" id="UP000316628">
    <property type="component" value="Unassembled WGS sequence"/>
</dbReference>
<dbReference type="InterPro" id="IPR011037">
    <property type="entry name" value="Pyrv_Knase-like_insert_dom_sf"/>
</dbReference>
<keyword evidence="3" id="KW-1185">Reference proteome</keyword>
<sequence length="281" mass="29943">MATISELYHYPVKGCAGIRLRSGRLGHAGLEHDRRYLVTDLSGTYRSQRRDPLLATIRPTVDPDRLTLAAPEAGSIAVPIDTTSPRRPVTLFGSRYTGIDQGDPVAAWLTAVLGAPSRLVLAPPEHHRVTDGRTAGTSAYADSCPVHLLSATSLHALNARITANGGHPVPASRFRPNIVVDDWPAHEEDHALHLTTGTVELAYAKPAIRCAVTTVDQPTGTRAGPEPLRTLAAYRRTPAGVAFGAKYAVLVPGHLSVGDDFIPTTRSEPDLSGITETAVIP</sequence>
<dbReference type="InterPro" id="IPR005303">
    <property type="entry name" value="MOCOS_middle"/>
</dbReference>
<dbReference type="EMBL" id="VFPP01000001">
    <property type="protein sequence ID" value="TQM80394.1"/>
    <property type="molecule type" value="Genomic_DNA"/>
</dbReference>
<comment type="caution">
    <text evidence="2">The sequence shown here is derived from an EMBL/GenBank/DDBJ whole genome shotgun (WGS) entry which is preliminary data.</text>
</comment>
<gene>
    <name evidence="2" type="ORF">FHX81_2723</name>
</gene>
<dbReference type="Pfam" id="PF03473">
    <property type="entry name" value="MOSC"/>
    <property type="match status" value="1"/>
</dbReference>
<dbReference type="SUPFAM" id="SSF141673">
    <property type="entry name" value="MOSC N-terminal domain-like"/>
    <property type="match status" value="1"/>
</dbReference>
<dbReference type="InterPro" id="IPR005302">
    <property type="entry name" value="MoCF_Sase_C"/>
</dbReference>
<dbReference type="AlphaFoldDB" id="A0A543JC83"/>
<dbReference type="GO" id="GO:0003824">
    <property type="term" value="F:catalytic activity"/>
    <property type="evidence" value="ECO:0007669"/>
    <property type="project" value="InterPro"/>
</dbReference>
<accession>A0A543JC83</accession>
<dbReference type="GO" id="GO:0030170">
    <property type="term" value="F:pyridoxal phosphate binding"/>
    <property type="evidence" value="ECO:0007669"/>
    <property type="project" value="InterPro"/>
</dbReference>
<dbReference type="SUPFAM" id="SSF50800">
    <property type="entry name" value="PK beta-barrel domain-like"/>
    <property type="match status" value="1"/>
</dbReference>
<dbReference type="PANTHER" id="PTHR14237:SF19">
    <property type="entry name" value="MITOCHONDRIAL AMIDOXIME REDUCING COMPONENT 1"/>
    <property type="match status" value="1"/>
</dbReference>
<proteinExistence type="predicted"/>
<protein>
    <recommendedName>
        <fullName evidence="1">MOSC domain-containing protein</fullName>
    </recommendedName>
</protein>
<dbReference type="GO" id="GO:0030151">
    <property type="term" value="F:molybdenum ion binding"/>
    <property type="evidence" value="ECO:0007669"/>
    <property type="project" value="InterPro"/>
</dbReference>
<reference evidence="2 3" key="1">
    <citation type="submission" date="2019-06" db="EMBL/GenBank/DDBJ databases">
        <title>Sequencing the genomes of 1000 actinobacteria strains.</title>
        <authorList>
            <person name="Klenk H.-P."/>
        </authorList>
    </citation>
    <scope>NUCLEOTIDE SEQUENCE [LARGE SCALE GENOMIC DNA]</scope>
    <source>
        <strain evidence="2 3">DSM 45456</strain>
    </source>
</reference>
<dbReference type="RefSeq" id="WP_141978380.1">
    <property type="nucleotide sequence ID" value="NZ_VFPP01000001.1"/>
</dbReference>
<dbReference type="OrthoDB" id="9793178at2"/>
<evidence type="ECO:0000259" key="1">
    <source>
        <dbReference type="PROSITE" id="PS51340"/>
    </source>
</evidence>
<dbReference type="PANTHER" id="PTHR14237">
    <property type="entry name" value="MOLYBDOPTERIN COFACTOR SULFURASE MOSC"/>
    <property type="match status" value="1"/>
</dbReference>